<organism evidence="2 3">
    <name type="scientific">Acanthoscelides obtectus</name>
    <name type="common">Bean weevil</name>
    <name type="synonym">Bruchus obtectus</name>
    <dbReference type="NCBI Taxonomy" id="200917"/>
    <lineage>
        <taxon>Eukaryota</taxon>
        <taxon>Metazoa</taxon>
        <taxon>Ecdysozoa</taxon>
        <taxon>Arthropoda</taxon>
        <taxon>Hexapoda</taxon>
        <taxon>Insecta</taxon>
        <taxon>Pterygota</taxon>
        <taxon>Neoptera</taxon>
        <taxon>Endopterygota</taxon>
        <taxon>Coleoptera</taxon>
        <taxon>Polyphaga</taxon>
        <taxon>Cucujiformia</taxon>
        <taxon>Chrysomeloidea</taxon>
        <taxon>Chrysomelidae</taxon>
        <taxon>Bruchinae</taxon>
        <taxon>Bruchini</taxon>
        <taxon>Acanthoscelides</taxon>
    </lineage>
</organism>
<dbReference type="Gene3D" id="3.40.50.720">
    <property type="entry name" value="NAD(P)-binding Rossmann-like Domain"/>
    <property type="match status" value="1"/>
</dbReference>
<accession>A0A9P0KX43</accession>
<evidence type="ECO:0000313" key="3">
    <source>
        <dbReference type="Proteomes" id="UP001152888"/>
    </source>
</evidence>
<evidence type="ECO:0000259" key="1">
    <source>
        <dbReference type="Pfam" id="PF13460"/>
    </source>
</evidence>
<dbReference type="AlphaFoldDB" id="A0A9P0KX43"/>
<feature type="domain" description="NAD(P)-binding" evidence="1">
    <location>
        <begin position="37"/>
        <end position="215"/>
    </location>
</feature>
<name>A0A9P0KX43_ACAOB</name>
<dbReference type="SUPFAM" id="SSF51735">
    <property type="entry name" value="NAD(P)-binding Rossmann-fold domains"/>
    <property type="match status" value="1"/>
</dbReference>
<keyword evidence="3" id="KW-1185">Reference proteome</keyword>
<dbReference type="InterPro" id="IPR016040">
    <property type="entry name" value="NAD(P)-bd_dom"/>
</dbReference>
<dbReference type="Pfam" id="PF13460">
    <property type="entry name" value="NAD_binding_10"/>
    <property type="match status" value="1"/>
</dbReference>
<reference evidence="2" key="1">
    <citation type="submission" date="2022-03" db="EMBL/GenBank/DDBJ databases">
        <authorList>
            <person name="Sayadi A."/>
        </authorList>
    </citation>
    <scope>NUCLEOTIDE SEQUENCE</scope>
</reference>
<dbReference type="PANTHER" id="PTHR43355:SF2">
    <property type="entry name" value="FLAVIN REDUCTASE (NADPH)"/>
    <property type="match status" value="1"/>
</dbReference>
<dbReference type="Proteomes" id="UP001152888">
    <property type="component" value="Unassembled WGS sequence"/>
</dbReference>
<gene>
    <name evidence="2" type="ORF">ACAOBT_LOCUS13585</name>
</gene>
<dbReference type="OrthoDB" id="419598at2759"/>
<dbReference type="InterPro" id="IPR051606">
    <property type="entry name" value="Polyketide_Oxido-like"/>
</dbReference>
<evidence type="ECO:0000313" key="2">
    <source>
        <dbReference type="EMBL" id="CAH1979708.1"/>
    </source>
</evidence>
<sequence length="231" mass="25666">MKWNKLINLSQRKFPFGNSADISDCHSHPAFKIFWIGNTGVCAVEAAVKKGLNVRAFLRDPAKLPDHLRNSVEVVQGNVLNYKDVLNAIKNVTAVVVVLGTRNDLKPSTDMSEGLKNIIQAMKELSVEIVSVCLSAFLFRQPEEVPAIFKDINADHQRMLDLLKASNLKYIAVFPPHIADEPGTDYCVKHDESPGGRVISKWDLGRFLVDCLSQPEHYGKVVGICTKPNQS</sequence>
<dbReference type="PANTHER" id="PTHR43355">
    <property type="entry name" value="FLAVIN REDUCTASE (NADPH)"/>
    <property type="match status" value="1"/>
</dbReference>
<dbReference type="CDD" id="cd05244">
    <property type="entry name" value="BVR-B_like_SDR_a"/>
    <property type="match status" value="1"/>
</dbReference>
<dbReference type="GO" id="GO:0004074">
    <property type="term" value="F:biliverdin reductase [NAD(P)H] activity"/>
    <property type="evidence" value="ECO:0007669"/>
    <property type="project" value="TreeGrafter"/>
</dbReference>
<proteinExistence type="predicted"/>
<protein>
    <recommendedName>
        <fullName evidence="1">NAD(P)-binding domain-containing protein</fullName>
    </recommendedName>
</protein>
<dbReference type="EMBL" id="CAKOFQ010006883">
    <property type="protein sequence ID" value="CAH1979708.1"/>
    <property type="molecule type" value="Genomic_DNA"/>
</dbReference>
<dbReference type="InterPro" id="IPR036291">
    <property type="entry name" value="NAD(P)-bd_dom_sf"/>
</dbReference>
<comment type="caution">
    <text evidence="2">The sequence shown here is derived from an EMBL/GenBank/DDBJ whole genome shotgun (WGS) entry which is preliminary data.</text>
</comment>
<dbReference type="GO" id="GO:0042602">
    <property type="term" value="F:riboflavin reductase (NADPH) activity"/>
    <property type="evidence" value="ECO:0007669"/>
    <property type="project" value="TreeGrafter"/>
</dbReference>